<dbReference type="InterPro" id="IPR004089">
    <property type="entry name" value="MCPsignal_dom"/>
</dbReference>
<evidence type="ECO:0000259" key="9">
    <source>
        <dbReference type="PROSITE" id="PS50885"/>
    </source>
</evidence>
<evidence type="ECO:0000256" key="1">
    <source>
        <dbReference type="ARBA" id="ARBA00004236"/>
    </source>
</evidence>
<accession>A0ABR5K1I0</accession>
<evidence type="ECO:0000313" key="11">
    <source>
        <dbReference type="Proteomes" id="UP000050668"/>
    </source>
</evidence>
<name>A0ABR5K1I0_9BACI</name>
<dbReference type="PANTHER" id="PTHR32089">
    <property type="entry name" value="METHYL-ACCEPTING CHEMOTAXIS PROTEIN MCPB"/>
    <property type="match status" value="1"/>
</dbReference>
<evidence type="ECO:0008006" key="12">
    <source>
        <dbReference type="Google" id="ProtNLM"/>
    </source>
</evidence>
<keyword evidence="11" id="KW-1185">Reference proteome</keyword>
<dbReference type="RefSeq" id="WP_053583626.1">
    <property type="nucleotide sequence ID" value="NZ_LGRV01000003.1"/>
</dbReference>
<dbReference type="Proteomes" id="UP000050668">
    <property type="component" value="Unassembled WGS sequence"/>
</dbReference>
<keyword evidence="7" id="KW-1133">Transmembrane helix</keyword>
<dbReference type="Pfam" id="PF00672">
    <property type="entry name" value="HAMP"/>
    <property type="match status" value="1"/>
</dbReference>
<dbReference type="SMART" id="SM00283">
    <property type="entry name" value="MA"/>
    <property type="match status" value="1"/>
</dbReference>
<dbReference type="PROSITE" id="PS50111">
    <property type="entry name" value="CHEMOTAXIS_TRANSDUC_2"/>
    <property type="match status" value="1"/>
</dbReference>
<protein>
    <recommendedName>
        <fullName evidence="12">Chemotaxis protein</fullName>
    </recommendedName>
</protein>
<keyword evidence="3 7" id="KW-0472">Membrane</keyword>
<dbReference type="EMBL" id="LGRV01000003">
    <property type="protein sequence ID" value="KOS68778.1"/>
    <property type="molecule type" value="Genomic_DNA"/>
</dbReference>
<evidence type="ECO:0000256" key="7">
    <source>
        <dbReference type="SAM" id="Phobius"/>
    </source>
</evidence>
<dbReference type="Pfam" id="PF00015">
    <property type="entry name" value="MCPsignal"/>
    <property type="match status" value="1"/>
</dbReference>
<dbReference type="InterPro" id="IPR003660">
    <property type="entry name" value="HAMP_dom"/>
</dbReference>
<dbReference type="Gene3D" id="1.10.287.950">
    <property type="entry name" value="Methyl-accepting chemotaxis protein"/>
    <property type="match status" value="1"/>
</dbReference>
<organism evidence="10 11">
    <name type="scientific">Lysinibacillus contaminans</name>
    <dbReference type="NCBI Taxonomy" id="1293441"/>
    <lineage>
        <taxon>Bacteria</taxon>
        <taxon>Bacillati</taxon>
        <taxon>Bacillota</taxon>
        <taxon>Bacilli</taxon>
        <taxon>Bacillales</taxon>
        <taxon>Bacillaceae</taxon>
        <taxon>Lysinibacillus</taxon>
    </lineage>
</organism>
<evidence type="ECO:0000256" key="5">
    <source>
        <dbReference type="ARBA" id="ARBA00029447"/>
    </source>
</evidence>
<sequence>MKRLFVFKSLSQKILFGFALVLALVLALASYNFYALTKSQNEINKLQDKELPFLTTSYDLALDMYNRTSMLRAYMIYTDDTYRDKYYQLTADSQALDDAIMKYVDSNRMRELLDLQAVWEGHVDEFFTEVDKGNREAARVIMDQKLLKLEEEILETLIEVAEQGKRIATGIVDDSIADNEQIRTLGIIIAIVILIAALGIGLITARTISRPINVVMERMHLVAKGDLSSPPLQVTSKDEIGQLEIAINDMSSSMRDIITSIGNSTNTVMSYSEELSQSSSEIKAGTDQVSTIMQEMASGSEKQANSVNEIATMMTSLSGEIQEASEHSEKIRQSTDEVIEMTNKGNELMNVSTNQMSKVDELVRTAVQKVQGLDDKAQEISTLNSVIENIANQTNLLALNAAIEAARAGEHGKGFAVVADEVRKLSEQVSNSVKEITTIVNNLLSESQSVSVSLQSGYKEVTEGTQKLKTTNETFYEINTAVKDMVERIQFMSNNLHGIASSSQEMTASVQEIAAISEENAAGIEETSAGSLQISYSIEEISENTLYLAKLIEELNNSVRKFQV</sequence>
<keyword evidence="2" id="KW-1003">Cell membrane</keyword>
<feature type="domain" description="HAMP" evidence="9">
    <location>
        <begin position="206"/>
        <end position="259"/>
    </location>
</feature>
<evidence type="ECO:0000256" key="3">
    <source>
        <dbReference type="ARBA" id="ARBA00023136"/>
    </source>
</evidence>
<evidence type="ECO:0000256" key="2">
    <source>
        <dbReference type="ARBA" id="ARBA00022475"/>
    </source>
</evidence>
<keyword evidence="4 6" id="KW-0807">Transducer</keyword>
<comment type="caution">
    <text evidence="10">The sequence shown here is derived from an EMBL/GenBank/DDBJ whole genome shotgun (WGS) entry which is preliminary data.</text>
</comment>
<dbReference type="Gene3D" id="6.10.340.10">
    <property type="match status" value="1"/>
</dbReference>
<feature type="domain" description="Methyl-accepting transducer" evidence="8">
    <location>
        <begin position="278"/>
        <end position="528"/>
    </location>
</feature>
<dbReference type="PANTHER" id="PTHR32089:SF112">
    <property type="entry name" value="LYSOZYME-LIKE PROTEIN-RELATED"/>
    <property type="match status" value="1"/>
</dbReference>
<evidence type="ECO:0000259" key="8">
    <source>
        <dbReference type="PROSITE" id="PS50111"/>
    </source>
</evidence>
<evidence type="ECO:0000313" key="10">
    <source>
        <dbReference type="EMBL" id="KOS68778.1"/>
    </source>
</evidence>
<dbReference type="CDD" id="cd06225">
    <property type="entry name" value="HAMP"/>
    <property type="match status" value="1"/>
</dbReference>
<evidence type="ECO:0000256" key="6">
    <source>
        <dbReference type="PROSITE-ProRule" id="PRU00284"/>
    </source>
</evidence>
<proteinExistence type="inferred from homology"/>
<keyword evidence="7" id="KW-0812">Transmembrane</keyword>
<dbReference type="CDD" id="cd11386">
    <property type="entry name" value="MCP_signal"/>
    <property type="match status" value="1"/>
</dbReference>
<feature type="transmembrane region" description="Helical" evidence="7">
    <location>
        <begin position="185"/>
        <end position="208"/>
    </location>
</feature>
<evidence type="ECO:0000256" key="4">
    <source>
        <dbReference type="ARBA" id="ARBA00023224"/>
    </source>
</evidence>
<dbReference type="PROSITE" id="PS50885">
    <property type="entry name" value="HAMP"/>
    <property type="match status" value="1"/>
</dbReference>
<gene>
    <name evidence="10" type="ORF">AEA09_09660</name>
</gene>
<dbReference type="SMART" id="SM00304">
    <property type="entry name" value="HAMP"/>
    <property type="match status" value="1"/>
</dbReference>
<comment type="subcellular location">
    <subcellularLocation>
        <location evidence="1">Cell membrane</location>
    </subcellularLocation>
</comment>
<reference evidence="11" key="1">
    <citation type="submission" date="2015-07" db="EMBL/GenBank/DDBJ databases">
        <title>Fjat-14205 dsm 2895.</title>
        <authorList>
            <person name="Liu B."/>
            <person name="Wang J."/>
            <person name="Zhu Y."/>
            <person name="Liu G."/>
            <person name="Chen Q."/>
            <person name="Chen Z."/>
            <person name="Lan J."/>
            <person name="Che J."/>
            <person name="Ge C."/>
            <person name="Shi H."/>
            <person name="Pan Z."/>
            <person name="Liu X."/>
        </authorList>
    </citation>
    <scope>NUCLEOTIDE SEQUENCE [LARGE SCALE GENOMIC DNA]</scope>
    <source>
        <strain evidence="11">DSM 25560</strain>
    </source>
</reference>
<comment type="similarity">
    <text evidence="5">Belongs to the methyl-accepting chemotaxis (MCP) protein family.</text>
</comment>
<dbReference type="SUPFAM" id="SSF58104">
    <property type="entry name" value="Methyl-accepting chemotaxis protein (MCP) signaling domain"/>
    <property type="match status" value="1"/>
</dbReference>